<dbReference type="PROSITE" id="PS50943">
    <property type="entry name" value="HTH_CROC1"/>
    <property type="match status" value="1"/>
</dbReference>
<dbReference type="Gene3D" id="1.10.260.40">
    <property type="entry name" value="lambda repressor-like DNA-binding domains"/>
    <property type="match status" value="1"/>
</dbReference>
<comment type="caution">
    <text evidence="2">The sequence shown here is derived from an EMBL/GenBank/DDBJ whole genome shotgun (WGS) entry which is preliminary data.</text>
</comment>
<protein>
    <submittedName>
        <fullName evidence="2">HTH-type transcriptional regulator SinR</fullName>
    </submittedName>
</protein>
<evidence type="ECO:0000313" key="2">
    <source>
        <dbReference type="EMBL" id="OOM05678.1"/>
    </source>
</evidence>
<dbReference type="InterPro" id="IPR001387">
    <property type="entry name" value="Cro/C1-type_HTH"/>
</dbReference>
<dbReference type="Proteomes" id="UP000191154">
    <property type="component" value="Unassembled WGS sequence"/>
</dbReference>
<dbReference type="SUPFAM" id="SSF47413">
    <property type="entry name" value="lambda repressor-like DNA-binding domains"/>
    <property type="match status" value="1"/>
</dbReference>
<organism evidence="2 3">
    <name type="scientific">Clostridium saccharobutylicum</name>
    <dbReference type="NCBI Taxonomy" id="169679"/>
    <lineage>
        <taxon>Bacteria</taxon>
        <taxon>Bacillati</taxon>
        <taxon>Bacillota</taxon>
        <taxon>Clostridia</taxon>
        <taxon>Eubacteriales</taxon>
        <taxon>Clostridiaceae</taxon>
        <taxon>Clostridium</taxon>
    </lineage>
</organism>
<dbReference type="EMBL" id="LZYZ01000012">
    <property type="protein sequence ID" value="OOM05678.1"/>
    <property type="molecule type" value="Genomic_DNA"/>
</dbReference>
<proteinExistence type="predicted"/>
<dbReference type="Pfam" id="PF01381">
    <property type="entry name" value="HTH_3"/>
    <property type="match status" value="1"/>
</dbReference>
<dbReference type="AlphaFoldDB" id="A0A1S8MND6"/>
<evidence type="ECO:0000313" key="3">
    <source>
        <dbReference type="Proteomes" id="UP000191154"/>
    </source>
</evidence>
<dbReference type="SMART" id="SM00530">
    <property type="entry name" value="HTH_XRE"/>
    <property type="match status" value="1"/>
</dbReference>
<evidence type="ECO:0000259" key="1">
    <source>
        <dbReference type="PROSITE" id="PS50943"/>
    </source>
</evidence>
<dbReference type="CDD" id="cd00093">
    <property type="entry name" value="HTH_XRE"/>
    <property type="match status" value="1"/>
</dbReference>
<reference evidence="2 3" key="1">
    <citation type="submission" date="2016-05" db="EMBL/GenBank/DDBJ databases">
        <title>Microbial solvent formation.</title>
        <authorList>
            <person name="Poehlein A."/>
            <person name="Montoya Solano J.D."/>
            <person name="Flitsch S."/>
            <person name="Krabben P."/>
            <person name="Duerre P."/>
            <person name="Daniel R."/>
        </authorList>
    </citation>
    <scope>NUCLEOTIDE SEQUENCE [LARGE SCALE GENOMIC DNA]</scope>
    <source>
        <strain evidence="2 3">L1-8</strain>
    </source>
</reference>
<sequence length="145" mass="16528">MNEKVKIGDVLKKYREEKGVSLAIVEAETGVSRSYINRLERSSRSNPTLESVSRLVKYFGIPFSTIEEICGCSIEEEDSIQNLDYLLLNEKYLFANIIADINLKIALRNFVTELENYCTVANITRKEESKLLDKADILRSNLLGM</sequence>
<name>A0A1S8MND6_CLOSA</name>
<gene>
    <name evidence="2" type="primary">sinR_2</name>
    <name evidence="2" type="ORF">CLOSAC_45470</name>
</gene>
<dbReference type="GO" id="GO:0003677">
    <property type="term" value="F:DNA binding"/>
    <property type="evidence" value="ECO:0007669"/>
    <property type="project" value="InterPro"/>
</dbReference>
<feature type="domain" description="HTH cro/C1-type" evidence="1">
    <location>
        <begin position="11"/>
        <end position="66"/>
    </location>
</feature>
<dbReference type="RefSeq" id="WP_077867495.1">
    <property type="nucleotide sequence ID" value="NZ_LZYZ01000012.1"/>
</dbReference>
<accession>A0A1S8MND6</accession>
<dbReference type="InterPro" id="IPR010982">
    <property type="entry name" value="Lambda_DNA-bd_dom_sf"/>
</dbReference>